<dbReference type="CDD" id="cd06257">
    <property type="entry name" value="DnaJ"/>
    <property type="match status" value="1"/>
</dbReference>
<evidence type="ECO:0000256" key="2">
    <source>
        <dbReference type="SAM" id="MobiDB-lite"/>
    </source>
</evidence>
<evidence type="ECO:0000256" key="1">
    <source>
        <dbReference type="ARBA" id="ARBA00023186"/>
    </source>
</evidence>
<dbReference type="SUPFAM" id="SSF46565">
    <property type="entry name" value="Chaperone J-domain"/>
    <property type="match status" value="1"/>
</dbReference>
<reference evidence="4" key="1">
    <citation type="submission" date="2014-05" db="EMBL/GenBank/DDBJ databases">
        <title>The transcriptome of the halophilic microalga Tetraselmis sp. GSL018 isolated from the Great Salt Lake, Utah.</title>
        <authorList>
            <person name="Jinkerson R.E."/>
            <person name="D'Adamo S."/>
            <person name="Posewitz M.C."/>
        </authorList>
    </citation>
    <scope>NUCLEOTIDE SEQUENCE</scope>
    <source>
        <strain evidence="4">GSL018</strain>
    </source>
</reference>
<gene>
    <name evidence="4" type="ORF">TSPGSL018_10192</name>
</gene>
<dbReference type="PANTHER" id="PTHR44145:SF3">
    <property type="entry name" value="DNAJ HOMOLOG SUBFAMILY A MEMBER 3, MITOCHONDRIAL"/>
    <property type="match status" value="1"/>
</dbReference>
<protein>
    <recommendedName>
        <fullName evidence="3">J domain-containing protein</fullName>
    </recommendedName>
</protein>
<keyword evidence="1" id="KW-0143">Chaperone</keyword>
<dbReference type="InterPro" id="IPR051938">
    <property type="entry name" value="Apopto_cytoskel_mod"/>
</dbReference>
<organism evidence="4">
    <name type="scientific">Tetraselmis sp. GSL018</name>
    <dbReference type="NCBI Taxonomy" id="582737"/>
    <lineage>
        <taxon>Eukaryota</taxon>
        <taxon>Viridiplantae</taxon>
        <taxon>Chlorophyta</taxon>
        <taxon>core chlorophytes</taxon>
        <taxon>Chlorodendrophyceae</taxon>
        <taxon>Chlorodendrales</taxon>
        <taxon>Chlorodendraceae</taxon>
        <taxon>Tetraselmis</taxon>
    </lineage>
</organism>
<dbReference type="PROSITE" id="PS50076">
    <property type="entry name" value="DNAJ_2"/>
    <property type="match status" value="1"/>
</dbReference>
<dbReference type="SMART" id="SM00271">
    <property type="entry name" value="DnaJ"/>
    <property type="match status" value="1"/>
</dbReference>
<evidence type="ECO:0000313" key="4">
    <source>
        <dbReference type="EMBL" id="JAC67811.1"/>
    </source>
</evidence>
<feature type="domain" description="J" evidence="3">
    <location>
        <begin position="33"/>
        <end position="103"/>
    </location>
</feature>
<dbReference type="InterPro" id="IPR001623">
    <property type="entry name" value="DnaJ_domain"/>
</dbReference>
<dbReference type="Gene3D" id="1.10.287.110">
    <property type="entry name" value="DnaJ domain"/>
    <property type="match status" value="1"/>
</dbReference>
<name>A0A061RBC2_9CHLO</name>
<dbReference type="EMBL" id="GBEZ01018647">
    <property type="protein sequence ID" value="JAC67811.1"/>
    <property type="molecule type" value="Transcribed_RNA"/>
</dbReference>
<accession>A0A061RBC2</accession>
<sequence length="122" mass="13872">MQKDCKLSDYEKQEARNRLRSLRVATSLNHAPDHYAMLGINRNATTEDVRRAYKKLALKYHPDKAMRAAGIPATFLRVSQSHRTAFRVAGRPASVRRQSGSSSSSARHTRSSRMRGKGRTWM</sequence>
<dbReference type="InterPro" id="IPR036869">
    <property type="entry name" value="J_dom_sf"/>
</dbReference>
<evidence type="ECO:0000259" key="3">
    <source>
        <dbReference type="PROSITE" id="PS50076"/>
    </source>
</evidence>
<dbReference type="AlphaFoldDB" id="A0A061RBC2"/>
<proteinExistence type="predicted"/>
<feature type="region of interest" description="Disordered" evidence="2">
    <location>
        <begin position="88"/>
        <end position="122"/>
    </location>
</feature>
<feature type="compositionally biased region" description="Basic residues" evidence="2">
    <location>
        <begin position="107"/>
        <end position="122"/>
    </location>
</feature>
<feature type="compositionally biased region" description="Low complexity" evidence="2">
    <location>
        <begin position="95"/>
        <end position="106"/>
    </location>
</feature>
<dbReference type="PRINTS" id="PR00625">
    <property type="entry name" value="JDOMAIN"/>
</dbReference>
<dbReference type="Pfam" id="PF00226">
    <property type="entry name" value="DnaJ"/>
    <property type="match status" value="1"/>
</dbReference>
<dbReference type="PANTHER" id="PTHR44145">
    <property type="entry name" value="DNAJ HOMOLOG SUBFAMILY A MEMBER 3, MITOCHONDRIAL"/>
    <property type="match status" value="1"/>
</dbReference>